<dbReference type="EMBL" id="JAOQJX010000013">
    <property type="protein sequence ID" value="MCU6747884.1"/>
    <property type="molecule type" value="Genomic_DNA"/>
</dbReference>
<evidence type="ECO:0008006" key="3">
    <source>
        <dbReference type="Google" id="ProtNLM"/>
    </source>
</evidence>
<organism evidence="1 2">
    <name type="scientific">Faecalicatena acetigenes</name>
    <dbReference type="NCBI Taxonomy" id="2981790"/>
    <lineage>
        <taxon>Bacteria</taxon>
        <taxon>Bacillati</taxon>
        <taxon>Bacillota</taxon>
        <taxon>Clostridia</taxon>
        <taxon>Lachnospirales</taxon>
        <taxon>Lachnospiraceae</taxon>
        <taxon>Faecalicatena</taxon>
    </lineage>
</organism>
<evidence type="ECO:0000313" key="2">
    <source>
        <dbReference type="Proteomes" id="UP001652394"/>
    </source>
</evidence>
<dbReference type="RefSeq" id="WP_059068851.1">
    <property type="nucleotide sequence ID" value="NZ_JAOQJX010000013.1"/>
</dbReference>
<evidence type="ECO:0000313" key="1">
    <source>
        <dbReference type="EMBL" id="MCU6747884.1"/>
    </source>
</evidence>
<protein>
    <recommendedName>
        <fullName evidence="3">DUF2185 domain-containing protein</fullName>
    </recommendedName>
</protein>
<reference evidence="1 2" key="1">
    <citation type="journal article" date="2021" name="ISME Commun">
        <title>Automated analysis of genomic sequences facilitates high-throughput and comprehensive description of bacteria.</title>
        <authorList>
            <person name="Hitch T.C.A."/>
        </authorList>
    </citation>
    <scope>NUCLEOTIDE SEQUENCE [LARGE SCALE GENOMIC DNA]</scope>
    <source>
        <strain evidence="1 2">H2_18</strain>
    </source>
</reference>
<proteinExistence type="predicted"/>
<sequence>MEFPFHDVPNTATIICCHIMNGEEPILFVSHDEDDGMWQFLCGKAHETEDAKLVSLKEVFELDNSIGTLVDMPCGYYATRENQEDNWVLSKR</sequence>
<name>A0ABT2TC65_9FIRM</name>
<comment type="caution">
    <text evidence="1">The sequence shown here is derived from an EMBL/GenBank/DDBJ whole genome shotgun (WGS) entry which is preliminary data.</text>
</comment>
<gene>
    <name evidence="1" type="ORF">OCV51_09500</name>
</gene>
<keyword evidence="2" id="KW-1185">Reference proteome</keyword>
<dbReference type="Proteomes" id="UP001652394">
    <property type="component" value="Unassembled WGS sequence"/>
</dbReference>
<accession>A0ABT2TC65</accession>